<feature type="binding site" evidence="10">
    <location>
        <position position="192"/>
    </location>
    <ligand>
        <name>Zn(2+)</name>
        <dbReference type="ChEBI" id="CHEBI:29105"/>
    </ligand>
</feature>
<feature type="binding site" evidence="9">
    <location>
        <position position="79"/>
    </location>
    <ligand>
        <name>ATP</name>
        <dbReference type="ChEBI" id="CHEBI:30616"/>
    </ligand>
</feature>
<evidence type="ECO:0000259" key="14">
    <source>
        <dbReference type="Pfam" id="PF10585"/>
    </source>
</evidence>
<keyword evidence="3 10" id="KW-0479">Metal-binding</keyword>
<feature type="compositionally biased region" description="Polar residues" evidence="12">
    <location>
        <begin position="428"/>
        <end position="447"/>
    </location>
</feature>
<evidence type="ECO:0000313" key="15">
    <source>
        <dbReference type="EMBL" id="RMY99130.1"/>
    </source>
</evidence>
<evidence type="ECO:0000259" key="13">
    <source>
        <dbReference type="Pfam" id="PF00899"/>
    </source>
</evidence>
<keyword evidence="5" id="KW-0833">Ubl conjugation pathway</keyword>
<dbReference type="Gene3D" id="3.10.290.20">
    <property type="entry name" value="Ubiquitin-like 2 activating enzyme e1b. Chain: B, domain 3"/>
    <property type="match status" value="1"/>
</dbReference>
<feature type="domain" description="Ubiquitin-activating enzyme SCCH" evidence="14">
    <location>
        <begin position="345"/>
        <end position="393"/>
    </location>
</feature>
<dbReference type="PANTHER" id="PTHR10953">
    <property type="entry name" value="UBIQUITIN-ACTIVATING ENZYME E1"/>
    <property type="match status" value="1"/>
</dbReference>
<evidence type="ECO:0008006" key="17">
    <source>
        <dbReference type="Google" id="ProtNLM"/>
    </source>
</evidence>
<sequence>MQRRDRGVAQSLGLPLTKRVKESRVLLVGAGGIGCEVLKNLVCCGFGSLPLAAQKPPPTDTETEAKVQQGKKPEIVVVDLDTIDLSNLNRQFLFRKQHIKKPKAVVAKETASAFNPSVNIDAHHGSIFDSQYNVEFFESFDLVFNALDNLAARRHVNKMCLAADVPLIESGTTGFNGQVQTIKKGVTECYDCNPKPVQKSFPICTIRSTPSQPIHCIVWAKSYLFPEMFGTSEEDSADVAVTEGDNVEEVAKLKEEAEALKKVRDLMGKSEFAQEVFNKVFHDDIERLRSMSEMWQSRKAPESLDFATLAKEIDADIVKRGQALAVQDQSPWSLHDNLAVFCYSLDALSSRAQAGEKVIEFDKDDKDTLDFVASAANLRSYIFGIPLHSEWDIKQMAGNIIPAIATSNALTASLCVMEAFKIIRSQPAQQQGLAKPTTNNHLPTETQSSLAPPPAAPSSSSSGGTGTKPSDPTPALGGSKMVFLNSRSTERMITTQHLMPPNPTCPVCSPVYAKLLVPAAADTTKATLHELVLLLKEKTGFEDFSLTTSAGVIYDPDLEDNLPKPLSEYVNQATGNEFLTVSDERSSEEGGKMDILLSPVVLTDPAKLGGGGGEGKLRLWPEELHLPSKPKKVGPAAEEEEGVDGTAVVDGDGKADLEATGSSSNAAAAAAQKRKREAEEEVEEAKSQKKMKGDGDVLVVQDDEAILID</sequence>
<dbReference type="GO" id="GO:0046872">
    <property type="term" value="F:metal ion binding"/>
    <property type="evidence" value="ECO:0007669"/>
    <property type="project" value="UniProtKB-KW"/>
</dbReference>
<dbReference type="SUPFAM" id="SSF69572">
    <property type="entry name" value="Activating enzymes of the ubiquitin-like proteins"/>
    <property type="match status" value="1"/>
</dbReference>
<dbReference type="PROSITE" id="PS51257">
    <property type="entry name" value="PROKAR_LIPOPROTEIN"/>
    <property type="match status" value="1"/>
</dbReference>
<evidence type="ECO:0000256" key="8">
    <source>
        <dbReference type="PIRSR" id="PIRSR039133-1"/>
    </source>
</evidence>
<feature type="domain" description="THIF-type NAD/FAD binding fold" evidence="13">
    <location>
        <begin position="10"/>
        <end position="449"/>
    </location>
</feature>
<dbReference type="GO" id="GO:0005524">
    <property type="term" value="F:ATP binding"/>
    <property type="evidence" value="ECO:0007669"/>
    <property type="project" value="UniProtKB-KW"/>
</dbReference>
<dbReference type="InterPro" id="IPR019572">
    <property type="entry name" value="UBA_E1_SCCH"/>
</dbReference>
<feature type="binding site" evidence="10">
    <location>
        <position position="505"/>
    </location>
    <ligand>
        <name>Zn(2+)</name>
        <dbReference type="ChEBI" id="CHEBI:29105"/>
    </ligand>
</feature>
<dbReference type="Gene3D" id="3.50.50.80">
    <property type="entry name" value="Ubiquitin-activating enzyme E1, inactive adenylation domain, subdomain 1"/>
    <property type="match status" value="1"/>
</dbReference>
<feature type="binding site" evidence="9">
    <location>
        <begin position="148"/>
        <end position="153"/>
    </location>
    <ligand>
        <name>ATP</name>
        <dbReference type="ChEBI" id="CHEBI:30616"/>
    </ligand>
</feature>
<dbReference type="EMBL" id="QWIS01000288">
    <property type="protein sequence ID" value="RMY99130.1"/>
    <property type="molecule type" value="Genomic_DNA"/>
</dbReference>
<evidence type="ECO:0000256" key="5">
    <source>
        <dbReference type="ARBA" id="ARBA00022786"/>
    </source>
</evidence>
<proteinExistence type="inferred from homology"/>
<keyword evidence="4 9" id="KW-0547">Nucleotide-binding</keyword>
<evidence type="ECO:0000256" key="9">
    <source>
        <dbReference type="PIRSR" id="PIRSR039133-2"/>
    </source>
</evidence>
<dbReference type="AlphaFoldDB" id="A0A3M7GD74"/>
<name>A0A3M7GD74_HORWE</name>
<feature type="binding site" evidence="9">
    <location>
        <begin position="29"/>
        <end position="34"/>
    </location>
    <ligand>
        <name>ATP</name>
        <dbReference type="ChEBI" id="CHEBI:30616"/>
    </ligand>
</feature>
<dbReference type="Proteomes" id="UP000280598">
    <property type="component" value="Unassembled WGS sequence"/>
</dbReference>
<evidence type="ECO:0000256" key="4">
    <source>
        <dbReference type="ARBA" id="ARBA00022741"/>
    </source>
</evidence>
<evidence type="ECO:0000256" key="1">
    <source>
        <dbReference type="ARBA" id="ARBA00004718"/>
    </source>
</evidence>
<dbReference type="InterPro" id="IPR033127">
    <property type="entry name" value="UBQ-activ_enz_E1_Cys_AS"/>
</dbReference>
<dbReference type="InterPro" id="IPR030661">
    <property type="entry name" value="Uba2"/>
</dbReference>
<accession>A0A3M7GD74</accession>
<comment type="caution">
    <text evidence="15">The sequence shown here is derived from an EMBL/GenBank/DDBJ whole genome shotgun (WGS) entry which is preliminary data.</text>
</comment>
<feature type="compositionally biased region" description="Low complexity" evidence="12">
    <location>
        <begin position="457"/>
        <end position="474"/>
    </location>
</feature>
<protein>
    <recommendedName>
        <fullName evidence="17">Ubiquitin-activating enzyme E1-like</fullName>
    </recommendedName>
</protein>
<dbReference type="Pfam" id="PF00899">
    <property type="entry name" value="ThiF"/>
    <property type="match status" value="1"/>
</dbReference>
<dbReference type="Pfam" id="PF10585">
    <property type="entry name" value="UBA_E1_SCCH"/>
    <property type="match status" value="1"/>
</dbReference>
<dbReference type="GO" id="GO:0005737">
    <property type="term" value="C:cytoplasm"/>
    <property type="evidence" value="ECO:0007669"/>
    <property type="project" value="TreeGrafter"/>
</dbReference>
<dbReference type="InterPro" id="IPR042449">
    <property type="entry name" value="Ub-E1_IAD_1"/>
</dbReference>
<comment type="pathway">
    <text evidence="1">Protein modification; protein sumoylation.</text>
</comment>
<feature type="compositionally biased region" description="Basic and acidic residues" evidence="12">
    <location>
        <begin position="684"/>
        <end position="695"/>
    </location>
</feature>
<evidence type="ECO:0000256" key="6">
    <source>
        <dbReference type="ARBA" id="ARBA00022833"/>
    </source>
</evidence>
<feature type="region of interest" description="Disordered" evidence="12">
    <location>
        <begin position="626"/>
        <end position="696"/>
    </location>
</feature>
<evidence type="ECO:0000313" key="16">
    <source>
        <dbReference type="Proteomes" id="UP000280598"/>
    </source>
</evidence>
<dbReference type="InterPro" id="IPR045886">
    <property type="entry name" value="ThiF/MoeB/HesA"/>
</dbReference>
<gene>
    <name evidence="15" type="ORF">D0860_08367</name>
</gene>
<dbReference type="Gene3D" id="1.10.10.520">
    <property type="entry name" value="Ubiquitin activating enzymes (Uba3). Chain: B, domain 2"/>
    <property type="match status" value="1"/>
</dbReference>
<dbReference type="FunFam" id="3.50.50.80:FF:000002">
    <property type="entry name" value="SUMO-activating enzyme subunit 2"/>
    <property type="match status" value="1"/>
</dbReference>
<dbReference type="PANTHER" id="PTHR10953:SF5">
    <property type="entry name" value="SUMO-ACTIVATING ENZYME SUBUNIT 2"/>
    <property type="match status" value="1"/>
</dbReference>
<evidence type="ECO:0000256" key="7">
    <source>
        <dbReference type="ARBA" id="ARBA00022840"/>
    </source>
</evidence>
<evidence type="ECO:0000256" key="12">
    <source>
        <dbReference type="SAM" id="MobiDB-lite"/>
    </source>
</evidence>
<feature type="binding site" evidence="9">
    <location>
        <begin position="126"/>
        <end position="127"/>
    </location>
    <ligand>
        <name>ATP</name>
        <dbReference type="ChEBI" id="CHEBI:30616"/>
    </ligand>
</feature>
<evidence type="ECO:0000256" key="11">
    <source>
        <dbReference type="PROSITE-ProRule" id="PRU10132"/>
    </source>
</evidence>
<feature type="binding site" evidence="10">
    <location>
        <position position="189"/>
    </location>
    <ligand>
        <name>Zn(2+)</name>
        <dbReference type="ChEBI" id="CHEBI:29105"/>
    </ligand>
</feature>
<dbReference type="GO" id="GO:0031510">
    <property type="term" value="C:SUMO activating enzyme complex"/>
    <property type="evidence" value="ECO:0007669"/>
    <property type="project" value="TreeGrafter"/>
</dbReference>
<dbReference type="PROSITE" id="PS00865">
    <property type="entry name" value="UBIQUITIN_ACTIVAT_2"/>
    <property type="match status" value="1"/>
</dbReference>
<feature type="binding site" evidence="9">
    <location>
        <position position="103"/>
    </location>
    <ligand>
        <name>ATP</name>
        <dbReference type="ChEBI" id="CHEBI:30616"/>
    </ligand>
</feature>
<dbReference type="InterPro" id="IPR035985">
    <property type="entry name" value="Ubiquitin-activating_enz"/>
</dbReference>
<keyword evidence="6 10" id="KW-0862">Zinc</keyword>
<dbReference type="InterPro" id="IPR023318">
    <property type="entry name" value="Ub_act_enz_dom_a_sf"/>
</dbReference>
<dbReference type="PIRSF" id="PIRSF039133">
    <property type="entry name" value="SUMO_E1B"/>
    <property type="match status" value="1"/>
</dbReference>
<reference evidence="15 16" key="1">
    <citation type="journal article" date="2018" name="BMC Genomics">
        <title>Genomic evidence for intraspecific hybridization in a clonal and extremely halotolerant yeast.</title>
        <authorList>
            <person name="Gostincar C."/>
            <person name="Stajich J.E."/>
            <person name="Zupancic J."/>
            <person name="Zalar P."/>
            <person name="Gunde-Cimerman N."/>
        </authorList>
    </citation>
    <scope>NUCLEOTIDE SEQUENCE [LARGE SCALE GENOMIC DNA]</scope>
    <source>
        <strain evidence="15 16">EXF-562</strain>
    </source>
</reference>
<dbReference type="UniPathway" id="UPA00886"/>
<feature type="active site" description="Glycyl thioester intermediate" evidence="8 11">
    <location>
        <position position="204"/>
    </location>
</feature>
<feature type="binding site" evidence="10">
    <location>
        <position position="508"/>
    </location>
    <ligand>
        <name>Zn(2+)</name>
        <dbReference type="ChEBI" id="CHEBI:29105"/>
    </ligand>
</feature>
<feature type="binding site" evidence="9">
    <location>
        <begin position="87"/>
        <end position="90"/>
    </location>
    <ligand>
        <name>ATP</name>
        <dbReference type="ChEBI" id="CHEBI:30616"/>
    </ligand>
</feature>
<dbReference type="VEuPathDB" id="FungiDB:BTJ68_15544"/>
<comment type="similarity">
    <text evidence="2">Belongs to the ubiquitin-activating E1 family.</text>
</comment>
<evidence type="ECO:0000256" key="10">
    <source>
        <dbReference type="PIRSR" id="PIRSR039133-3"/>
    </source>
</evidence>
<evidence type="ECO:0000256" key="2">
    <source>
        <dbReference type="ARBA" id="ARBA00005673"/>
    </source>
</evidence>
<dbReference type="InterPro" id="IPR000594">
    <property type="entry name" value="ThiF_NAD_FAD-bd"/>
</dbReference>
<keyword evidence="7 9" id="KW-0067">ATP-binding</keyword>
<dbReference type="GO" id="GO:0019948">
    <property type="term" value="F:SUMO activating enzyme activity"/>
    <property type="evidence" value="ECO:0007669"/>
    <property type="project" value="InterPro"/>
</dbReference>
<evidence type="ECO:0000256" key="3">
    <source>
        <dbReference type="ARBA" id="ARBA00022723"/>
    </source>
</evidence>
<organism evidence="15 16">
    <name type="scientific">Hortaea werneckii</name>
    <name type="common">Black yeast</name>
    <name type="synonym">Cladosporium werneckii</name>
    <dbReference type="NCBI Taxonomy" id="91943"/>
    <lineage>
        <taxon>Eukaryota</taxon>
        <taxon>Fungi</taxon>
        <taxon>Dikarya</taxon>
        <taxon>Ascomycota</taxon>
        <taxon>Pezizomycotina</taxon>
        <taxon>Dothideomycetes</taxon>
        <taxon>Dothideomycetidae</taxon>
        <taxon>Mycosphaerellales</taxon>
        <taxon>Teratosphaeriaceae</taxon>
        <taxon>Hortaea</taxon>
    </lineage>
</organism>
<dbReference type="GO" id="GO:0016925">
    <property type="term" value="P:protein sumoylation"/>
    <property type="evidence" value="ECO:0007669"/>
    <property type="project" value="UniProtKB-UniPathway"/>
</dbReference>
<feature type="region of interest" description="Disordered" evidence="12">
    <location>
        <begin position="428"/>
        <end position="480"/>
    </location>
</feature>